<evidence type="ECO:0000313" key="1">
    <source>
        <dbReference type="EMBL" id="OAY44797.1"/>
    </source>
</evidence>
<name>A0A2C9VHD7_MANES</name>
<dbReference type="EMBL" id="CM004393">
    <property type="protein sequence ID" value="OAY44797.1"/>
    <property type="molecule type" value="Genomic_DNA"/>
</dbReference>
<organism evidence="1">
    <name type="scientific">Manihot esculenta</name>
    <name type="common">Cassava</name>
    <name type="synonym">Jatropha manihot</name>
    <dbReference type="NCBI Taxonomy" id="3983"/>
    <lineage>
        <taxon>Eukaryota</taxon>
        <taxon>Viridiplantae</taxon>
        <taxon>Streptophyta</taxon>
        <taxon>Embryophyta</taxon>
        <taxon>Tracheophyta</taxon>
        <taxon>Spermatophyta</taxon>
        <taxon>Magnoliopsida</taxon>
        <taxon>eudicotyledons</taxon>
        <taxon>Gunneridae</taxon>
        <taxon>Pentapetalae</taxon>
        <taxon>rosids</taxon>
        <taxon>fabids</taxon>
        <taxon>Malpighiales</taxon>
        <taxon>Euphorbiaceae</taxon>
        <taxon>Crotonoideae</taxon>
        <taxon>Manihoteae</taxon>
        <taxon>Manihot</taxon>
    </lineage>
</organism>
<protein>
    <submittedName>
        <fullName evidence="1">Uncharacterized protein</fullName>
    </submittedName>
</protein>
<dbReference type="AlphaFoldDB" id="A0A2C9VHD7"/>
<sequence length="50" mass="5651">MKLKKNLYHAQGVLSSRLIILLILTDKVNTIHFGPKTQLKLKQPKSLPAI</sequence>
<accession>A0A2C9VHD7</accession>
<proteinExistence type="predicted"/>
<gene>
    <name evidence="1" type="ORF">MANES_07G006100</name>
</gene>
<reference evidence="1" key="1">
    <citation type="submission" date="2016-02" db="EMBL/GenBank/DDBJ databases">
        <title>WGS assembly of Manihot esculenta.</title>
        <authorList>
            <person name="Bredeson J.V."/>
            <person name="Prochnik S.E."/>
            <person name="Lyons J.B."/>
            <person name="Schmutz J."/>
            <person name="Grimwood J."/>
            <person name="Vrebalov J."/>
            <person name="Bart R.S."/>
            <person name="Amuge T."/>
            <person name="Ferguson M.E."/>
            <person name="Green R."/>
            <person name="Putnam N."/>
            <person name="Stites J."/>
            <person name="Rounsley S."/>
            <person name="Rokhsar D.S."/>
        </authorList>
    </citation>
    <scope>NUCLEOTIDE SEQUENCE [LARGE SCALE GENOMIC DNA]</scope>
    <source>
        <tissue evidence="1">Leaf</tissue>
    </source>
</reference>